<organism evidence="6 7">
    <name type="scientific">Athelia psychrophila</name>
    <dbReference type="NCBI Taxonomy" id="1759441"/>
    <lineage>
        <taxon>Eukaryota</taxon>
        <taxon>Fungi</taxon>
        <taxon>Dikarya</taxon>
        <taxon>Basidiomycota</taxon>
        <taxon>Agaricomycotina</taxon>
        <taxon>Agaricomycetes</taxon>
        <taxon>Agaricomycetidae</taxon>
        <taxon>Atheliales</taxon>
        <taxon>Atheliaceae</taxon>
        <taxon>Athelia</taxon>
    </lineage>
</organism>
<evidence type="ECO:0000256" key="3">
    <source>
        <dbReference type="ARBA" id="ARBA00022833"/>
    </source>
</evidence>
<dbReference type="SUPFAM" id="SSF144232">
    <property type="entry name" value="HIT/MYND zinc finger-like"/>
    <property type="match status" value="1"/>
</dbReference>
<evidence type="ECO:0000313" key="7">
    <source>
        <dbReference type="Proteomes" id="UP000076532"/>
    </source>
</evidence>
<dbReference type="OrthoDB" id="549788at2759"/>
<evidence type="ECO:0000256" key="4">
    <source>
        <dbReference type="PROSITE-ProRule" id="PRU00134"/>
    </source>
</evidence>
<gene>
    <name evidence="6" type="ORF">FIBSPDRAFT_940750</name>
</gene>
<dbReference type="Proteomes" id="UP000076532">
    <property type="component" value="Unassembled WGS sequence"/>
</dbReference>
<dbReference type="PROSITE" id="PS50865">
    <property type="entry name" value="ZF_MYND_2"/>
    <property type="match status" value="1"/>
</dbReference>
<dbReference type="AlphaFoldDB" id="A0A167VEF1"/>
<proteinExistence type="predicted"/>
<name>A0A167VEF1_9AGAM</name>
<keyword evidence="2 4" id="KW-0863">Zinc-finger</keyword>
<accession>A0A167VEF1</accession>
<evidence type="ECO:0000256" key="2">
    <source>
        <dbReference type="ARBA" id="ARBA00022771"/>
    </source>
</evidence>
<reference evidence="6 7" key="1">
    <citation type="journal article" date="2016" name="Mol. Biol. Evol.">
        <title>Comparative Genomics of Early-Diverging Mushroom-Forming Fungi Provides Insights into the Origins of Lignocellulose Decay Capabilities.</title>
        <authorList>
            <person name="Nagy L.G."/>
            <person name="Riley R."/>
            <person name="Tritt A."/>
            <person name="Adam C."/>
            <person name="Daum C."/>
            <person name="Floudas D."/>
            <person name="Sun H."/>
            <person name="Yadav J.S."/>
            <person name="Pangilinan J."/>
            <person name="Larsson K.H."/>
            <person name="Matsuura K."/>
            <person name="Barry K."/>
            <person name="Labutti K."/>
            <person name="Kuo R."/>
            <person name="Ohm R.A."/>
            <person name="Bhattacharya S.S."/>
            <person name="Shirouzu T."/>
            <person name="Yoshinaga Y."/>
            <person name="Martin F.M."/>
            <person name="Grigoriev I.V."/>
            <person name="Hibbett D.S."/>
        </authorList>
    </citation>
    <scope>NUCLEOTIDE SEQUENCE [LARGE SCALE GENOMIC DNA]</scope>
    <source>
        <strain evidence="6 7">CBS 109695</strain>
    </source>
</reference>
<sequence length="409" mass="47261">MPLNVEDQCEGCLKHPFQPYHTIAAKNGLVGYDRCDRCLPDNQTLQRCKQCEIVRYCSRRCQKAHWSQHKRDCKDTANSLEDIKRMPWEMAQRAKTHRRWSEKFTGPIQHTALMAMKLWENKEALETTAFLVYLDVEEYVESDKERKIIFLRTIKEARCVPMTRVHAMYDDLFALTQASAIESGGSISGYDALEHAIAPRPGLLRIAIIDECPFRIRTPFFNMLPTEFNEKASDFAHSELPQDSDYLNVLKEQVALDDNSWKPPARQEACHRWIEKVQSHFIDASIHALNLRKQPNYTDTHVVVIDINCREEVISAVRRLSNFVHSVRKAYAIPADEVDEKYAMALESFNSAPPLKTGERYLRMLVVDDDSEGNNYLFIAPSLYTIHPGRLIPSFDPEWLSILKENVQS</sequence>
<evidence type="ECO:0000256" key="1">
    <source>
        <dbReference type="ARBA" id="ARBA00022723"/>
    </source>
</evidence>
<dbReference type="InterPro" id="IPR002893">
    <property type="entry name" value="Znf_MYND"/>
</dbReference>
<keyword evidence="7" id="KW-1185">Reference proteome</keyword>
<dbReference type="STRING" id="436010.A0A167VEF1"/>
<keyword evidence="3" id="KW-0862">Zinc</keyword>
<evidence type="ECO:0000313" key="6">
    <source>
        <dbReference type="EMBL" id="KZP04923.1"/>
    </source>
</evidence>
<dbReference type="EMBL" id="KV417878">
    <property type="protein sequence ID" value="KZP04923.1"/>
    <property type="molecule type" value="Genomic_DNA"/>
</dbReference>
<feature type="domain" description="MYND-type" evidence="5">
    <location>
        <begin position="35"/>
        <end position="73"/>
    </location>
</feature>
<dbReference type="GO" id="GO:0008270">
    <property type="term" value="F:zinc ion binding"/>
    <property type="evidence" value="ECO:0007669"/>
    <property type="project" value="UniProtKB-KW"/>
</dbReference>
<dbReference type="Pfam" id="PF01753">
    <property type="entry name" value="zf-MYND"/>
    <property type="match status" value="1"/>
</dbReference>
<dbReference type="Gene3D" id="6.10.140.2220">
    <property type="match status" value="1"/>
</dbReference>
<keyword evidence="1" id="KW-0479">Metal-binding</keyword>
<evidence type="ECO:0000259" key="5">
    <source>
        <dbReference type="PROSITE" id="PS50865"/>
    </source>
</evidence>
<dbReference type="PROSITE" id="PS01360">
    <property type="entry name" value="ZF_MYND_1"/>
    <property type="match status" value="1"/>
</dbReference>
<protein>
    <recommendedName>
        <fullName evidence="5">MYND-type domain-containing protein</fullName>
    </recommendedName>
</protein>